<reference evidence="1 2" key="1">
    <citation type="submission" date="2013-05" db="EMBL/GenBank/DDBJ databases">
        <title>Genome assembly of Chondromyces apiculatus DSM 436.</title>
        <authorList>
            <person name="Sharma G."/>
            <person name="Khatri I."/>
            <person name="Kaur C."/>
            <person name="Mayilraj S."/>
            <person name="Subramanian S."/>
        </authorList>
    </citation>
    <scope>NUCLEOTIDE SEQUENCE [LARGE SCALE GENOMIC DNA]</scope>
    <source>
        <strain evidence="1 2">DSM 436</strain>
    </source>
</reference>
<keyword evidence="2" id="KW-1185">Reference proteome</keyword>
<dbReference type="Proteomes" id="UP000019678">
    <property type="component" value="Unassembled WGS sequence"/>
</dbReference>
<organism evidence="1 2">
    <name type="scientific">Chondromyces apiculatus DSM 436</name>
    <dbReference type="NCBI Taxonomy" id="1192034"/>
    <lineage>
        <taxon>Bacteria</taxon>
        <taxon>Pseudomonadati</taxon>
        <taxon>Myxococcota</taxon>
        <taxon>Polyangia</taxon>
        <taxon>Polyangiales</taxon>
        <taxon>Polyangiaceae</taxon>
        <taxon>Chondromyces</taxon>
    </lineage>
</organism>
<evidence type="ECO:0000313" key="2">
    <source>
        <dbReference type="Proteomes" id="UP000019678"/>
    </source>
</evidence>
<accession>A0A017SY13</accession>
<comment type="caution">
    <text evidence="1">The sequence shown here is derived from an EMBL/GenBank/DDBJ whole genome shotgun (WGS) entry which is preliminary data.</text>
</comment>
<name>A0A017SY13_9BACT</name>
<dbReference type="STRING" id="1192034.CAP_7961"/>
<gene>
    <name evidence="1" type="ORF">CAP_7961</name>
</gene>
<protein>
    <submittedName>
        <fullName evidence="1">Uncharacterized protein</fullName>
    </submittedName>
</protein>
<sequence length="126" mass="13993">METVMLLIREPQIAAFAELAVADFEDRMVTHLRQVFPEACGSAPEPALRERIQRAITRAGRFGVVREYDVCLYLQVMVVKGDGFDEAPEHAALRAILEDERQSASVRVDHVHALVFSAGETRAGEA</sequence>
<dbReference type="AlphaFoldDB" id="A0A017SY13"/>
<dbReference type="EMBL" id="ASRX01000075">
    <property type="protein sequence ID" value="EYF01642.1"/>
    <property type="molecule type" value="Genomic_DNA"/>
</dbReference>
<evidence type="ECO:0000313" key="1">
    <source>
        <dbReference type="EMBL" id="EYF01642.1"/>
    </source>
</evidence>
<proteinExistence type="predicted"/>